<comment type="caution">
    <text evidence="2">The sequence shown here is derived from an EMBL/GenBank/DDBJ whole genome shotgun (WGS) entry which is preliminary data.</text>
</comment>
<feature type="signal peptide" evidence="1">
    <location>
        <begin position="1"/>
        <end position="18"/>
    </location>
</feature>
<dbReference type="AlphaFoldDB" id="A0A844ZIC7"/>
<sequence>MKFYVLGALLAASSYTVAAQPVEATDDTPEEIAEDAARDLKDNRFYNKPGATRAQYDSDWQECRLIARGSRTPAGTTTLYNPALYNPAISPLAGAVGGGLGAAIGAAIVEGQQRRANRRNCLMIRGWRLVEPTTAMSAKIAAMTDGQRNAYFDSIVGADTVEGEITTLDTFLPVSGLPASMAGPPAGKPTLFLGKKVPLDDPLELEPGEGAVMVVFRRNDEGSAGRSGSIELRRYDAENGDLHFQPKKWKKMGDFTTYWTNVASKDRKAPYEIQIVRLTAGDYVIGSHAVGKAVSVDTFCFGAPKFSIEEGKITYLTDLVPFIGAKQHDSEKVTGMAFARDYEQASTALSTLRPDLAGKLVDASIANGATYSCAGPNMTRMDYPLAQNEAEEIIGESVASSVDGAEHSESDLAG</sequence>
<accession>A0A844ZIC7</accession>
<dbReference type="EMBL" id="WTYW01000005">
    <property type="protein sequence ID" value="MXO87012.1"/>
    <property type="molecule type" value="Genomic_DNA"/>
</dbReference>
<dbReference type="RefSeq" id="WP_160685132.1">
    <property type="nucleotide sequence ID" value="NZ_WTYW01000005.1"/>
</dbReference>
<proteinExistence type="predicted"/>
<evidence type="ECO:0000313" key="2">
    <source>
        <dbReference type="EMBL" id="MXO87012.1"/>
    </source>
</evidence>
<organism evidence="2 3">
    <name type="scientific">Parapontixanthobacter aurantiacus</name>
    <dbReference type="NCBI Taxonomy" id="1463599"/>
    <lineage>
        <taxon>Bacteria</taxon>
        <taxon>Pseudomonadati</taxon>
        <taxon>Pseudomonadota</taxon>
        <taxon>Alphaproteobacteria</taxon>
        <taxon>Sphingomonadales</taxon>
        <taxon>Erythrobacteraceae</taxon>
        <taxon>Parapontixanthobacter</taxon>
    </lineage>
</organism>
<keyword evidence="3" id="KW-1185">Reference proteome</keyword>
<evidence type="ECO:0000313" key="3">
    <source>
        <dbReference type="Proteomes" id="UP000433104"/>
    </source>
</evidence>
<keyword evidence="1" id="KW-0732">Signal</keyword>
<feature type="chain" id="PRO_5032503506" evidence="1">
    <location>
        <begin position="19"/>
        <end position="414"/>
    </location>
</feature>
<dbReference type="OrthoDB" id="7581965at2"/>
<dbReference type="Proteomes" id="UP000433104">
    <property type="component" value="Unassembled WGS sequence"/>
</dbReference>
<evidence type="ECO:0000256" key="1">
    <source>
        <dbReference type="SAM" id="SignalP"/>
    </source>
</evidence>
<protein>
    <submittedName>
        <fullName evidence="2">Uncharacterized protein</fullName>
    </submittedName>
</protein>
<reference evidence="2 3" key="1">
    <citation type="submission" date="2019-12" db="EMBL/GenBank/DDBJ databases">
        <title>Genomic-based taxomic classification of the family Erythrobacteraceae.</title>
        <authorList>
            <person name="Xu L."/>
        </authorList>
    </citation>
    <scope>NUCLEOTIDE SEQUENCE [LARGE SCALE GENOMIC DNA]</scope>
    <source>
        <strain evidence="2 3">MCCC 1A09962</strain>
    </source>
</reference>
<name>A0A844ZIC7_9SPHN</name>
<gene>
    <name evidence="2" type="ORF">GRI38_13340</name>
</gene>